<proteinExistence type="inferred from homology"/>
<feature type="region of interest" description="Disordered" evidence="12">
    <location>
        <begin position="14"/>
        <end position="83"/>
    </location>
</feature>
<dbReference type="GeneTree" id="ENSGT00390000012980"/>
<dbReference type="HOGENOM" id="CLU_091805_2_1_1"/>
<dbReference type="AlphaFoldDB" id="F6YYU3"/>
<comment type="subcellular location">
    <subcellularLocation>
        <location evidence="1">Mitochondrion membrane</location>
        <topology evidence="1">Multi-pass membrane protein</topology>
    </subcellularLocation>
</comment>
<evidence type="ECO:0000256" key="4">
    <source>
        <dbReference type="ARBA" id="ARBA00022448"/>
    </source>
</evidence>
<dbReference type="GO" id="GO:0031966">
    <property type="term" value="C:mitochondrial membrane"/>
    <property type="evidence" value="ECO:0007669"/>
    <property type="project" value="UniProtKB-SubCell"/>
</dbReference>
<reference evidence="14" key="2">
    <citation type="submission" date="2025-08" db="UniProtKB">
        <authorList>
            <consortium name="Ensembl"/>
        </authorList>
    </citation>
    <scope>IDENTIFICATION</scope>
    <source>
        <strain evidence="14">Thoroughbred</strain>
    </source>
</reference>
<dbReference type="STRING" id="9796.ENSECAP00000019163"/>
<evidence type="ECO:0000313" key="14">
    <source>
        <dbReference type="Ensembl" id="ENSECAP00000019163.2"/>
    </source>
</evidence>
<evidence type="ECO:0000256" key="8">
    <source>
        <dbReference type="ARBA" id="ARBA00023128"/>
    </source>
</evidence>
<evidence type="ECO:0000313" key="15">
    <source>
        <dbReference type="Proteomes" id="UP000002281"/>
    </source>
</evidence>
<evidence type="ECO:0000256" key="1">
    <source>
        <dbReference type="ARBA" id="ARBA00004225"/>
    </source>
</evidence>
<evidence type="ECO:0000256" key="10">
    <source>
        <dbReference type="ARBA" id="ARBA00023170"/>
    </source>
</evidence>
<evidence type="ECO:0000256" key="5">
    <source>
        <dbReference type="ARBA" id="ARBA00022692"/>
    </source>
</evidence>
<comment type="similarity">
    <text evidence="2">Belongs to the TspO/BZRP family.</text>
</comment>
<keyword evidence="9 13" id="KW-0472">Membrane</keyword>
<evidence type="ECO:0000256" key="11">
    <source>
        <dbReference type="ARBA" id="ARBA00029576"/>
    </source>
</evidence>
<reference evidence="14 15" key="1">
    <citation type="journal article" date="2009" name="Science">
        <title>Genome sequence, comparative analysis, and population genetics of the domestic horse.</title>
        <authorList>
            <consortium name="Broad Institute Genome Sequencing Platform"/>
            <consortium name="Broad Institute Whole Genome Assembly Team"/>
            <person name="Wade C.M."/>
            <person name="Giulotto E."/>
            <person name="Sigurdsson S."/>
            <person name="Zoli M."/>
            <person name="Gnerre S."/>
            <person name="Imsland F."/>
            <person name="Lear T.L."/>
            <person name="Adelson D.L."/>
            <person name="Bailey E."/>
            <person name="Bellone R.R."/>
            <person name="Bloecker H."/>
            <person name="Distl O."/>
            <person name="Edgar R.C."/>
            <person name="Garber M."/>
            <person name="Leeb T."/>
            <person name="Mauceli E."/>
            <person name="MacLeod J.N."/>
            <person name="Penedo M.C.T."/>
            <person name="Raison J.M."/>
            <person name="Sharpe T."/>
            <person name="Vogel J."/>
            <person name="Andersson L."/>
            <person name="Antczak D.F."/>
            <person name="Biagi T."/>
            <person name="Binns M.M."/>
            <person name="Chowdhary B.P."/>
            <person name="Coleman S.J."/>
            <person name="Della Valle G."/>
            <person name="Fryc S."/>
            <person name="Guerin G."/>
            <person name="Hasegawa T."/>
            <person name="Hill E.W."/>
            <person name="Jurka J."/>
            <person name="Kiialainen A."/>
            <person name="Lindgren G."/>
            <person name="Liu J."/>
            <person name="Magnani E."/>
            <person name="Mickelson J.R."/>
            <person name="Murray J."/>
            <person name="Nergadze S.G."/>
            <person name="Onofrio R."/>
            <person name="Pedroni S."/>
            <person name="Piras M.F."/>
            <person name="Raudsepp T."/>
            <person name="Rocchi M."/>
            <person name="Roeed K.H."/>
            <person name="Ryder O.A."/>
            <person name="Searle S."/>
            <person name="Skow L."/>
            <person name="Swinburne J.E."/>
            <person name="Syvaenen A.C."/>
            <person name="Tozaki T."/>
            <person name="Valberg S.J."/>
            <person name="Vaudin M."/>
            <person name="White J.R."/>
            <person name="Zody M.C."/>
            <person name="Lander E.S."/>
            <person name="Lindblad-Toh K."/>
        </authorList>
    </citation>
    <scope>NUCLEOTIDE SEQUENCE [LARGE SCALE GENOMIC DNA]</scope>
    <source>
        <strain evidence="14 15">Thoroughbred</strain>
    </source>
</reference>
<feature type="compositionally biased region" description="Low complexity" evidence="12">
    <location>
        <begin position="38"/>
        <end position="47"/>
    </location>
</feature>
<accession>F6YYU3</accession>
<keyword evidence="10" id="KW-0675">Receptor</keyword>
<evidence type="ECO:0000256" key="13">
    <source>
        <dbReference type="SAM" id="Phobius"/>
    </source>
</evidence>
<evidence type="ECO:0000256" key="9">
    <source>
        <dbReference type="ARBA" id="ARBA00023136"/>
    </source>
</evidence>
<dbReference type="InParanoid" id="F6YYU3"/>
<dbReference type="Bgee" id="ENSECAG00000021765">
    <property type="expression patterns" value="Expressed in leukocyte and 23 other cell types or tissues"/>
</dbReference>
<gene>
    <name evidence="16" type="primary">TSPO</name>
</gene>
<feature type="transmembrane region" description="Helical" evidence="13">
    <location>
        <begin position="277"/>
        <end position="294"/>
    </location>
</feature>
<dbReference type="FunFam" id="1.20.1260.100:FF:000001">
    <property type="entry name" value="translocator protein 2"/>
    <property type="match status" value="1"/>
</dbReference>
<dbReference type="GO" id="GO:0016020">
    <property type="term" value="C:membrane"/>
    <property type="evidence" value="ECO:0000318"/>
    <property type="project" value="GO_Central"/>
</dbReference>
<name>F6YYU3_HORSE</name>
<reference evidence="14" key="3">
    <citation type="submission" date="2025-09" db="UniProtKB">
        <authorList>
            <consortium name="Ensembl"/>
        </authorList>
    </citation>
    <scope>IDENTIFICATION</scope>
    <source>
        <strain evidence="14">Thoroughbred</strain>
    </source>
</reference>
<evidence type="ECO:0000256" key="7">
    <source>
        <dbReference type="ARBA" id="ARBA00023055"/>
    </source>
</evidence>
<evidence type="ECO:0000313" key="16">
    <source>
        <dbReference type="VGNC" id="VGNC:49132"/>
    </source>
</evidence>
<evidence type="ECO:0000256" key="3">
    <source>
        <dbReference type="ARBA" id="ARBA00017151"/>
    </source>
</evidence>
<keyword evidence="8" id="KW-0496">Mitochondrion</keyword>
<protein>
    <recommendedName>
        <fullName evidence="3">Translocator protein</fullName>
    </recommendedName>
    <alternativeName>
        <fullName evidence="11">Peripheral-type benzodiazepine receptor</fullName>
    </alternativeName>
</protein>
<evidence type="ECO:0000256" key="2">
    <source>
        <dbReference type="ARBA" id="ARBA00007524"/>
    </source>
</evidence>
<evidence type="ECO:0000256" key="12">
    <source>
        <dbReference type="SAM" id="MobiDB-lite"/>
    </source>
</evidence>
<feature type="compositionally biased region" description="Gly residues" evidence="12">
    <location>
        <begin position="48"/>
        <end position="75"/>
    </location>
</feature>
<dbReference type="InterPro" id="IPR004307">
    <property type="entry name" value="TspO_MBR"/>
</dbReference>
<keyword evidence="15" id="KW-1185">Reference proteome</keyword>
<dbReference type="PANTHER" id="PTHR10057">
    <property type="entry name" value="PERIPHERAL-TYPE BENZODIAZEPINE RECEPTOR"/>
    <property type="match status" value="1"/>
</dbReference>
<feature type="transmembrane region" description="Helical" evidence="13">
    <location>
        <begin position="217"/>
        <end position="234"/>
    </location>
</feature>
<feature type="transmembrane region" description="Helical" evidence="13">
    <location>
        <begin position="246"/>
        <end position="265"/>
    </location>
</feature>
<dbReference type="PANTHER" id="PTHR10057:SF5">
    <property type="entry name" value="TRANSLOCATOR PROTEIN"/>
    <property type="match status" value="1"/>
</dbReference>
<dbReference type="CDD" id="cd15904">
    <property type="entry name" value="TSPO_MBR"/>
    <property type="match status" value="1"/>
</dbReference>
<keyword evidence="7" id="KW-0445">Lipid transport</keyword>
<sequence>MGKVTLGREATCLPTVCPARGGHRGKERGAAGQRRVPLAGRRGPASSGSGGPGLPAKRGGAGGGAGARPGAGRGRPGTAATIPGRAVPFPGRVLVAAPQLIDGSVSDEAGNRPSPGRAVTLKERIDLTLELLGTAATAAMVLPWVPAVAFTLAPSLGGFLSSRYALGEGLRWYASLQKPWWHPPHWTLGPIWGTLYSAMGYGSYMIWKELGGFSEEALVPLGLYIGQLALNWAWPPIFFGARQMGWALVDLLLTGGMAAATAVAWQDVSPPAARLLYPYLVWLAFAATLNYRVWRDNQGQRSSRRLAE</sequence>
<dbReference type="InterPro" id="IPR038330">
    <property type="entry name" value="TspO/MBR-related_sf"/>
</dbReference>
<dbReference type="GO" id="GO:0006869">
    <property type="term" value="P:lipid transport"/>
    <property type="evidence" value="ECO:0007669"/>
    <property type="project" value="UniProtKB-KW"/>
</dbReference>
<dbReference type="PaxDb" id="9796-ENSECAP00000019163"/>
<keyword evidence="4" id="KW-0813">Transport</keyword>
<dbReference type="Pfam" id="PF03073">
    <property type="entry name" value="TspO_MBR"/>
    <property type="match status" value="1"/>
</dbReference>
<keyword evidence="6 13" id="KW-1133">Transmembrane helix</keyword>
<organism evidence="14 15">
    <name type="scientific">Equus caballus</name>
    <name type="common">Horse</name>
    <dbReference type="NCBI Taxonomy" id="9796"/>
    <lineage>
        <taxon>Eukaryota</taxon>
        <taxon>Metazoa</taxon>
        <taxon>Chordata</taxon>
        <taxon>Craniata</taxon>
        <taxon>Vertebrata</taxon>
        <taxon>Euteleostomi</taxon>
        <taxon>Mammalia</taxon>
        <taxon>Eutheria</taxon>
        <taxon>Laurasiatheria</taxon>
        <taxon>Perissodactyla</taxon>
        <taxon>Equidae</taxon>
        <taxon>Equus</taxon>
    </lineage>
</organism>
<dbReference type="OMA" id="CPARGGH"/>
<dbReference type="FunCoup" id="F6YYU3">
    <property type="interactions" value="203"/>
</dbReference>
<feature type="transmembrane region" description="Helical" evidence="13">
    <location>
        <begin position="131"/>
        <end position="153"/>
    </location>
</feature>
<keyword evidence="5 13" id="KW-0812">Transmembrane</keyword>
<dbReference type="Proteomes" id="UP000002281">
    <property type="component" value="Chromosome 28"/>
</dbReference>
<dbReference type="Ensembl" id="ENSECAT00000023154.3">
    <property type="protein sequence ID" value="ENSECAP00000019163.2"/>
    <property type="gene ID" value="ENSECAG00000021765.3"/>
</dbReference>
<dbReference type="Gene3D" id="1.20.1260.100">
    <property type="entry name" value="TspO/MBR protein"/>
    <property type="match status" value="1"/>
</dbReference>
<dbReference type="VGNC" id="VGNC:49132">
    <property type="gene designation" value="TSPO"/>
</dbReference>
<evidence type="ECO:0000256" key="6">
    <source>
        <dbReference type="ARBA" id="ARBA00022989"/>
    </source>
</evidence>